<name>E9J8D1_SOLIN</name>
<evidence type="ECO:0000313" key="1">
    <source>
        <dbReference type="EMBL" id="EFZ10921.1"/>
    </source>
</evidence>
<gene>
    <name evidence="1" type="ORF">SINV_11853</name>
</gene>
<proteinExistence type="predicted"/>
<dbReference type="EMBL" id="GL768987">
    <property type="protein sequence ID" value="EFZ10921.1"/>
    <property type="molecule type" value="Genomic_DNA"/>
</dbReference>
<reference evidence="1" key="1">
    <citation type="journal article" date="2011" name="Proc. Natl. Acad. Sci. U.S.A.">
        <title>The genome of the fire ant Solenopsis invicta.</title>
        <authorList>
            <person name="Wurm Y."/>
            <person name="Wang J."/>
            <person name="Riba-Grognuz O."/>
            <person name="Corona M."/>
            <person name="Nygaard S."/>
            <person name="Hunt B.G."/>
            <person name="Ingram K.K."/>
            <person name="Falquet L."/>
            <person name="Nipitwattanaphon M."/>
            <person name="Gotzek D."/>
            <person name="Dijkstra M.B."/>
            <person name="Oettler J."/>
            <person name="Comtesse F."/>
            <person name="Shih C.J."/>
            <person name="Wu W.J."/>
            <person name="Yang C.C."/>
            <person name="Thomas J."/>
            <person name="Beaudoing E."/>
            <person name="Pradervand S."/>
            <person name="Flegel V."/>
            <person name="Cook E.D."/>
            <person name="Fabbretti R."/>
            <person name="Stockinger H."/>
            <person name="Long L."/>
            <person name="Farmerie W.G."/>
            <person name="Oakey J."/>
            <person name="Boomsma J.J."/>
            <person name="Pamilo P."/>
            <person name="Yi S.V."/>
            <person name="Heinze J."/>
            <person name="Goodisman M.A."/>
            <person name="Farinelli L."/>
            <person name="Harshman K."/>
            <person name="Hulo N."/>
            <person name="Cerutti L."/>
            <person name="Xenarios I."/>
            <person name="Shoemaker D."/>
            <person name="Keller L."/>
        </authorList>
    </citation>
    <scope>NUCLEOTIDE SEQUENCE [LARGE SCALE GENOMIC DNA]</scope>
</reference>
<dbReference type="HOGENOM" id="CLU_3052894_0_0_1"/>
<organism>
    <name type="scientific">Solenopsis invicta</name>
    <name type="common">Red imported fire ant</name>
    <name type="synonym">Solenopsis wagneri</name>
    <dbReference type="NCBI Taxonomy" id="13686"/>
    <lineage>
        <taxon>Eukaryota</taxon>
        <taxon>Metazoa</taxon>
        <taxon>Ecdysozoa</taxon>
        <taxon>Arthropoda</taxon>
        <taxon>Hexapoda</taxon>
        <taxon>Insecta</taxon>
        <taxon>Pterygota</taxon>
        <taxon>Neoptera</taxon>
        <taxon>Endopterygota</taxon>
        <taxon>Hymenoptera</taxon>
        <taxon>Apocrita</taxon>
        <taxon>Aculeata</taxon>
        <taxon>Formicoidea</taxon>
        <taxon>Formicidae</taxon>
        <taxon>Myrmicinae</taxon>
        <taxon>Solenopsis</taxon>
    </lineage>
</organism>
<dbReference type="AlphaFoldDB" id="E9J8D1"/>
<sequence length="54" mass="6420">MIYKKLDENVNCKKKHTIYKQIKRVKLSKGKECLVKLVQAMKKKVVRSMFGHQN</sequence>
<protein>
    <submittedName>
        <fullName evidence="1">Uncharacterized protein</fullName>
    </submittedName>
</protein>
<feature type="non-terminal residue" evidence="1">
    <location>
        <position position="54"/>
    </location>
</feature>
<accession>E9J8D1</accession>